<name>C2ELH5_9LACO</name>
<dbReference type="AlphaFoldDB" id="C2ELH5"/>
<proteinExistence type="predicted"/>
<accession>C2ELH5</accession>
<gene>
    <name evidence="1" type="ORF">HMPREF0548_0521</name>
</gene>
<comment type="caution">
    <text evidence="1">The sequence shown here is derived from an EMBL/GenBank/DDBJ whole genome shotgun (WGS) entry which is preliminary data.</text>
</comment>
<dbReference type="Proteomes" id="UP000005583">
    <property type="component" value="Unassembled WGS sequence"/>
</dbReference>
<evidence type="ECO:0000313" key="1">
    <source>
        <dbReference type="EMBL" id="EEJ72623.1"/>
    </source>
</evidence>
<dbReference type="STRING" id="525365.HMPREF0548_0521"/>
<dbReference type="HOGENOM" id="CLU_2770673_0_0_9"/>
<reference evidence="1 2" key="1">
    <citation type="submission" date="2009-01" db="EMBL/GenBank/DDBJ databases">
        <authorList>
            <person name="Qin X."/>
            <person name="Bachman B."/>
            <person name="Battles P."/>
            <person name="Bell A."/>
            <person name="Bess C."/>
            <person name="Bickham C."/>
            <person name="Chaboub L."/>
            <person name="Chen D."/>
            <person name="Coyle M."/>
            <person name="Deiros D.R."/>
            <person name="Dinh H."/>
            <person name="Forbes L."/>
            <person name="Fowler G."/>
            <person name="Francisco L."/>
            <person name="Fu Q."/>
            <person name="Gubbala S."/>
            <person name="Hale W."/>
            <person name="Han Y."/>
            <person name="Hemphill L."/>
            <person name="Highlander S.K."/>
            <person name="Hirani K."/>
            <person name="Hogues M."/>
            <person name="Jackson L."/>
            <person name="Jakkamsetti A."/>
            <person name="Javaid M."/>
            <person name="Jiang H."/>
            <person name="Korchina V."/>
            <person name="Kovar C."/>
            <person name="Lara F."/>
            <person name="Lee S."/>
            <person name="Mata R."/>
            <person name="Mathew T."/>
            <person name="Moen C."/>
            <person name="Morales K."/>
            <person name="Munidasa M."/>
            <person name="Nazareth L."/>
            <person name="Ngo R."/>
            <person name="Nguyen L."/>
            <person name="Okwuonu G."/>
            <person name="Ongeri F."/>
            <person name="Patil S."/>
            <person name="Petrosino J."/>
            <person name="Pham C."/>
            <person name="Pham P."/>
            <person name="Pu L.-L."/>
            <person name="Puazo M."/>
            <person name="Raj R."/>
            <person name="Reid J."/>
            <person name="Rouhana J."/>
            <person name="Saada N."/>
            <person name="Shang Y."/>
            <person name="Simmons D."/>
            <person name="Thornton R."/>
            <person name="Warren J."/>
            <person name="Weissenberger G."/>
            <person name="Zhang J."/>
            <person name="Zhang L."/>
            <person name="Zhou C."/>
            <person name="Zhu D."/>
            <person name="Muzny D."/>
            <person name="Worley K."/>
            <person name="Gibbs R."/>
        </authorList>
    </citation>
    <scope>NUCLEOTIDE SEQUENCE [LARGE SCALE GENOMIC DNA]</scope>
    <source>
        <strain evidence="1 2">DSM 16047</strain>
    </source>
</reference>
<evidence type="ECO:0000313" key="2">
    <source>
        <dbReference type="Proteomes" id="UP000005583"/>
    </source>
</evidence>
<keyword evidence="2" id="KW-1185">Reference proteome</keyword>
<organism evidence="1 2">
    <name type="scientific">Lactobacillus ultunensis DSM 16047</name>
    <dbReference type="NCBI Taxonomy" id="525365"/>
    <lineage>
        <taxon>Bacteria</taxon>
        <taxon>Bacillati</taxon>
        <taxon>Bacillota</taxon>
        <taxon>Bacilli</taxon>
        <taxon>Lactobacillales</taxon>
        <taxon>Lactobacillaceae</taxon>
        <taxon>Lactobacillus</taxon>
    </lineage>
</organism>
<sequence length="69" mass="8273">MMFNKENAIDAKHLHVDSFKYQSTEDMPNEVYESWQHEHLNAKVFSLEFRNIGESGEWQEMIVIWADKL</sequence>
<dbReference type="EMBL" id="ACGU01000032">
    <property type="protein sequence ID" value="EEJ72623.1"/>
    <property type="molecule type" value="Genomic_DNA"/>
</dbReference>
<dbReference type="eggNOG" id="ENOG5030AK4">
    <property type="taxonomic scope" value="Bacteria"/>
</dbReference>
<protein>
    <submittedName>
        <fullName evidence="1">Uncharacterized protein</fullName>
    </submittedName>
</protein>
<dbReference type="PATRIC" id="fig|525365.8.peg.778"/>